<dbReference type="GO" id="GO:0016020">
    <property type="term" value="C:membrane"/>
    <property type="evidence" value="ECO:0007669"/>
    <property type="project" value="TreeGrafter"/>
</dbReference>
<dbReference type="GeneID" id="8246381"/>
<keyword evidence="3" id="KW-0812">Transmembrane</keyword>
<dbReference type="SMART" id="SM00054">
    <property type="entry name" value="EFh"/>
    <property type="match status" value="1"/>
</dbReference>
<feature type="compositionally biased region" description="Basic and acidic residues" evidence="2">
    <location>
        <begin position="324"/>
        <end position="349"/>
    </location>
</feature>
<dbReference type="Proteomes" id="UP000002009">
    <property type="component" value="Chromosome 9"/>
</dbReference>
<reference evidence="6 7" key="1">
    <citation type="journal article" date="2009" name="Science">
        <title>Green evolution and dynamic adaptations revealed by genomes of the marine picoeukaryotes Micromonas.</title>
        <authorList>
            <person name="Worden A.Z."/>
            <person name="Lee J.H."/>
            <person name="Mock T."/>
            <person name="Rouze P."/>
            <person name="Simmons M.P."/>
            <person name="Aerts A.L."/>
            <person name="Allen A.E."/>
            <person name="Cuvelier M.L."/>
            <person name="Derelle E."/>
            <person name="Everett M.V."/>
            <person name="Foulon E."/>
            <person name="Grimwood J."/>
            <person name="Gundlach H."/>
            <person name="Henrissat B."/>
            <person name="Napoli C."/>
            <person name="McDonald S.M."/>
            <person name="Parker M.S."/>
            <person name="Rombauts S."/>
            <person name="Salamov A."/>
            <person name="Von Dassow P."/>
            <person name="Badger J.H."/>
            <person name="Coutinho P.M."/>
            <person name="Demir E."/>
            <person name="Dubchak I."/>
            <person name="Gentemann C."/>
            <person name="Eikrem W."/>
            <person name="Gready J.E."/>
            <person name="John U."/>
            <person name="Lanier W."/>
            <person name="Lindquist E.A."/>
            <person name="Lucas S."/>
            <person name="Mayer K.F."/>
            <person name="Moreau H."/>
            <person name="Not F."/>
            <person name="Otillar R."/>
            <person name="Panaud O."/>
            <person name="Pangilinan J."/>
            <person name="Paulsen I."/>
            <person name="Piegu B."/>
            <person name="Poliakov A."/>
            <person name="Robbens S."/>
            <person name="Schmutz J."/>
            <person name="Toulza E."/>
            <person name="Wyss T."/>
            <person name="Zelensky A."/>
            <person name="Zhou K."/>
            <person name="Armbrust E.V."/>
            <person name="Bhattacharya D."/>
            <person name="Goodenough U.W."/>
            <person name="Van de Peer Y."/>
            <person name="Grigoriev I.V."/>
        </authorList>
    </citation>
    <scope>NUCLEOTIDE SEQUENCE [LARGE SCALE GENOMIC DNA]</scope>
    <source>
        <strain evidence="7">RCC299 / NOUM17</strain>
    </source>
</reference>
<keyword evidence="7" id="KW-1185">Reference proteome</keyword>
<feature type="compositionally biased region" description="Basic and acidic residues" evidence="2">
    <location>
        <begin position="359"/>
        <end position="368"/>
    </location>
</feature>
<gene>
    <name evidence="6" type="ORF">MICPUN_61174</name>
</gene>
<feature type="region of interest" description="Disordered" evidence="2">
    <location>
        <begin position="323"/>
        <end position="380"/>
    </location>
</feature>
<dbReference type="AlphaFoldDB" id="C1EBS6"/>
<dbReference type="PROSITE" id="PS00018">
    <property type="entry name" value="EF_HAND_1"/>
    <property type="match status" value="1"/>
</dbReference>
<evidence type="ECO:0000313" key="7">
    <source>
        <dbReference type="Proteomes" id="UP000002009"/>
    </source>
</evidence>
<dbReference type="InterPro" id="IPR011992">
    <property type="entry name" value="EF-hand-dom_pair"/>
</dbReference>
<evidence type="ECO:0000256" key="2">
    <source>
        <dbReference type="SAM" id="MobiDB-lite"/>
    </source>
</evidence>
<evidence type="ECO:0000259" key="4">
    <source>
        <dbReference type="PROSITE" id="PS50076"/>
    </source>
</evidence>
<dbReference type="PROSITE" id="PS50222">
    <property type="entry name" value="EF_HAND_2"/>
    <property type="match status" value="1"/>
</dbReference>
<dbReference type="SMART" id="SM00271">
    <property type="entry name" value="DnaJ"/>
    <property type="match status" value="1"/>
</dbReference>
<dbReference type="PROSITE" id="PS50076">
    <property type="entry name" value="DNAJ_2"/>
    <property type="match status" value="1"/>
</dbReference>
<dbReference type="CDD" id="cd00051">
    <property type="entry name" value="EFh"/>
    <property type="match status" value="1"/>
</dbReference>
<dbReference type="Gene3D" id="1.10.238.10">
    <property type="entry name" value="EF-hand"/>
    <property type="match status" value="1"/>
</dbReference>
<dbReference type="OrthoDB" id="10262359at2759"/>
<evidence type="ECO:0000256" key="3">
    <source>
        <dbReference type="SAM" id="Phobius"/>
    </source>
</evidence>
<dbReference type="InParanoid" id="C1EBS6"/>
<dbReference type="PANTHER" id="PTHR44733">
    <property type="entry name" value="DNAJ HOMOLOG SUBFAMILY C MEMBER 22"/>
    <property type="match status" value="1"/>
</dbReference>
<dbReference type="STRING" id="296587.C1EBS6"/>
<dbReference type="KEGG" id="mis:MICPUN_61174"/>
<sequence length="469" mass="52594">MTSGMVFGWGGLRDVWRIPAYVREVNADPRELRALEDLQRTRSRPEFNPSHVSAMTSLGFWYYYLVGALASWILPAPAMPLAYACAAWAMGTAGWAVMSCGRRVACRYWITTGSTVVAAVAASYVPSMPTVLAAQAVCAVAATTTRRWRRDGVFGKEDRPITFRAASLVLLALLALAALSGVAMYKWAIDLDVYSPDPETGEWRMDGEEFAFRLRRGVHSTWTKRGFAGFGDLDHFNSGITAAEARALLSLDRGASAEDVRAAFRRESLRWHPDKYRGDDPEGAREMQHKLAMARDALLPGRVAFDEDLAPFVRYTEYTEVEVPDEREGWGESGEGARTREPEPAREPEPTPEPEPEPEPEKVKYYREEEPDDDDGGEYDPKMLEEELRRAFATYDRDEDGKMARGEFRFAMSKAGLRYTNDEFEKVWSTEFNGKPSLDFDDFARFVAKHDVEPPAGPEHAGGHDATEL</sequence>
<dbReference type="GO" id="GO:0005509">
    <property type="term" value="F:calcium ion binding"/>
    <property type="evidence" value="ECO:0007669"/>
    <property type="project" value="InterPro"/>
</dbReference>
<feature type="domain" description="EF-hand" evidence="5">
    <location>
        <begin position="383"/>
        <end position="418"/>
    </location>
</feature>
<dbReference type="InterPro" id="IPR036869">
    <property type="entry name" value="J_dom_sf"/>
</dbReference>
<feature type="domain" description="J" evidence="4">
    <location>
        <begin position="244"/>
        <end position="319"/>
    </location>
</feature>
<dbReference type="CDD" id="cd06257">
    <property type="entry name" value="DnaJ"/>
    <property type="match status" value="1"/>
</dbReference>
<dbReference type="RefSeq" id="XP_002504206.1">
    <property type="nucleotide sequence ID" value="XM_002504160.1"/>
</dbReference>
<accession>C1EBS6</accession>
<feature type="compositionally biased region" description="Acidic residues" evidence="2">
    <location>
        <begin position="369"/>
        <end position="378"/>
    </location>
</feature>
<feature type="transmembrane region" description="Helical" evidence="3">
    <location>
        <begin position="80"/>
        <end position="98"/>
    </location>
</feature>
<name>C1EBS6_MICCC</name>
<evidence type="ECO:0008006" key="8">
    <source>
        <dbReference type="Google" id="ProtNLM"/>
    </source>
</evidence>
<dbReference type="InterPro" id="IPR018247">
    <property type="entry name" value="EF_Hand_1_Ca_BS"/>
</dbReference>
<feature type="transmembrane region" description="Helical" evidence="3">
    <location>
        <begin position="52"/>
        <end position="74"/>
    </location>
</feature>
<dbReference type="InterPro" id="IPR001623">
    <property type="entry name" value="DnaJ_domain"/>
</dbReference>
<dbReference type="PANTHER" id="PTHR44733:SF1">
    <property type="entry name" value="DNAJ HOMOLOG SUBFAMILY C MEMBER 22"/>
    <property type="match status" value="1"/>
</dbReference>
<dbReference type="Gene3D" id="1.10.287.110">
    <property type="entry name" value="DnaJ domain"/>
    <property type="match status" value="1"/>
</dbReference>
<keyword evidence="3" id="KW-0472">Membrane</keyword>
<organism evidence="6 7">
    <name type="scientific">Micromonas commoda (strain RCC299 / NOUM17 / CCMP2709)</name>
    <name type="common">Picoplanktonic green alga</name>
    <dbReference type="NCBI Taxonomy" id="296587"/>
    <lineage>
        <taxon>Eukaryota</taxon>
        <taxon>Viridiplantae</taxon>
        <taxon>Chlorophyta</taxon>
        <taxon>Mamiellophyceae</taxon>
        <taxon>Mamiellales</taxon>
        <taxon>Mamiellaceae</taxon>
        <taxon>Micromonas</taxon>
    </lineage>
</organism>
<evidence type="ECO:0000259" key="5">
    <source>
        <dbReference type="PROSITE" id="PS50222"/>
    </source>
</evidence>
<evidence type="ECO:0000313" key="6">
    <source>
        <dbReference type="EMBL" id="ACO65464.1"/>
    </source>
</evidence>
<evidence type="ECO:0000256" key="1">
    <source>
        <dbReference type="ARBA" id="ARBA00022837"/>
    </source>
</evidence>
<protein>
    <recommendedName>
        <fullName evidence="8">J domain-containing protein</fullName>
    </recommendedName>
</protein>
<keyword evidence="1" id="KW-0106">Calcium</keyword>
<feature type="transmembrane region" description="Helical" evidence="3">
    <location>
        <begin position="168"/>
        <end position="188"/>
    </location>
</feature>
<dbReference type="SUPFAM" id="SSF47473">
    <property type="entry name" value="EF-hand"/>
    <property type="match status" value="1"/>
</dbReference>
<dbReference type="SUPFAM" id="SSF46565">
    <property type="entry name" value="Chaperone J-domain"/>
    <property type="match status" value="1"/>
</dbReference>
<dbReference type="EMBL" id="CP001329">
    <property type="protein sequence ID" value="ACO65464.1"/>
    <property type="molecule type" value="Genomic_DNA"/>
</dbReference>
<keyword evidence="3" id="KW-1133">Transmembrane helix</keyword>
<dbReference type="InterPro" id="IPR002048">
    <property type="entry name" value="EF_hand_dom"/>
</dbReference>
<proteinExistence type="predicted"/>